<accession>A0AA38M8L5</accession>
<gene>
    <name evidence="2" type="ORF">Zmor_024248</name>
</gene>
<dbReference type="EMBL" id="JALNTZ010000007">
    <property type="protein sequence ID" value="KAJ3646672.1"/>
    <property type="molecule type" value="Genomic_DNA"/>
</dbReference>
<organism evidence="2 3">
    <name type="scientific">Zophobas morio</name>
    <dbReference type="NCBI Taxonomy" id="2755281"/>
    <lineage>
        <taxon>Eukaryota</taxon>
        <taxon>Metazoa</taxon>
        <taxon>Ecdysozoa</taxon>
        <taxon>Arthropoda</taxon>
        <taxon>Hexapoda</taxon>
        <taxon>Insecta</taxon>
        <taxon>Pterygota</taxon>
        <taxon>Neoptera</taxon>
        <taxon>Endopterygota</taxon>
        <taxon>Coleoptera</taxon>
        <taxon>Polyphaga</taxon>
        <taxon>Cucujiformia</taxon>
        <taxon>Tenebrionidae</taxon>
        <taxon>Zophobas</taxon>
    </lineage>
</organism>
<proteinExistence type="predicted"/>
<dbReference type="Proteomes" id="UP001168821">
    <property type="component" value="Unassembled WGS sequence"/>
</dbReference>
<keyword evidence="3" id="KW-1185">Reference proteome</keyword>
<reference evidence="2" key="1">
    <citation type="journal article" date="2023" name="G3 (Bethesda)">
        <title>Whole genome assemblies of Zophobas morio and Tenebrio molitor.</title>
        <authorList>
            <person name="Kaur S."/>
            <person name="Stinson S.A."/>
            <person name="diCenzo G.C."/>
        </authorList>
    </citation>
    <scope>NUCLEOTIDE SEQUENCE</scope>
    <source>
        <strain evidence="2">QUZm001</strain>
    </source>
</reference>
<sequence length="88" mass="10018">MCETPPLLVIKSNSAGDLLGTDAMTLIPESPVSQSVELSKLKRTFTLPRNPFNATRMSKRRIKTKENEQDSDNKKVFRRPSFRRLEPA</sequence>
<evidence type="ECO:0000313" key="2">
    <source>
        <dbReference type="EMBL" id="KAJ3646672.1"/>
    </source>
</evidence>
<feature type="region of interest" description="Disordered" evidence="1">
    <location>
        <begin position="49"/>
        <end position="88"/>
    </location>
</feature>
<protein>
    <submittedName>
        <fullName evidence="2">Uncharacterized protein</fullName>
    </submittedName>
</protein>
<dbReference type="AlphaFoldDB" id="A0AA38M8L5"/>
<name>A0AA38M8L5_9CUCU</name>
<evidence type="ECO:0000313" key="3">
    <source>
        <dbReference type="Proteomes" id="UP001168821"/>
    </source>
</evidence>
<feature type="compositionally biased region" description="Basic and acidic residues" evidence="1">
    <location>
        <begin position="64"/>
        <end position="75"/>
    </location>
</feature>
<comment type="caution">
    <text evidence="2">The sequence shown here is derived from an EMBL/GenBank/DDBJ whole genome shotgun (WGS) entry which is preliminary data.</text>
</comment>
<evidence type="ECO:0000256" key="1">
    <source>
        <dbReference type="SAM" id="MobiDB-lite"/>
    </source>
</evidence>